<evidence type="ECO:0000313" key="2">
    <source>
        <dbReference type="EMBL" id="BBZ33213.1"/>
    </source>
</evidence>
<keyword evidence="3" id="KW-1185">Reference proteome</keyword>
<dbReference type="InterPro" id="IPR050491">
    <property type="entry name" value="AmpC-like"/>
</dbReference>
<dbReference type="PANTHER" id="PTHR46825">
    <property type="entry name" value="D-ALANYL-D-ALANINE-CARBOXYPEPTIDASE/ENDOPEPTIDASE AMPH"/>
    <property type="match status" value="1"/>
</dbReference>
<dbReference type="InterPro" id="IPR012338">
    <property type="entry name" value="Beta-lactam/transpept-like"/>
</dbReference>
<dbReference type="Pfam" id="PF00144">
    <property type="entry name" value="Beta-lactamase"/>
    <property type="match status" value="1"/>
</dbReference>
<evidence type="ECO:0000313" key="3">
    <source>
        <dbReference type="Proteomes" id="UP000466931"/>
    </source>
</evidence>
<feature type="domain" description="Beta-lactamase-related" evidence="1">
    <location>
        <begin position="33"/>
        <end position="377"/>
    </location>
</feature>
<dbReference type="PANTHER" id="PTHR46825:SF7">
    <property type="entry name" value="D-ALANYL-D-ALANINE CARBOXYPEPTIDASE"/>
    <property type="match status" value="1"/>
</dbReference>
<dbReference type="SUPFAM" id="SSF56601">
    <property type="entry name" value="beta-lactamase/transpeptidase-like"/>
    <property type="match status" value="1"/>
</dbReference>
<reference evidence="2" key="1">
    <citation type="journal article" date="2019" name="Emerg. Microbes Infect.">
        <title>Comprehensive subspecies identification of 175 nontuberculous mycobacteria species based on 7547 genomic profiles.</title>
        <authorList>
            <person name="Matsumoto Y."/>
            <person name="Kinjo T."/>
            <person name="Motooka D."/>
            <person name="Nabeya D."/>
            <person name="Jung N."/>
            <person name="Uechi K."/>
            <person name="Horii T."/>
            <person name="Iida T."/>
            <person name="Fujita J."/>
            <person name="Nakamura S."/>
        </authorList>
    </citation>
    <scope>NUCLEOTIDE SEQUENCE [LARGE SCALE GENOMIC DNA]</scope>
    <source>
        <strain evidence="2">JCM 13671</strain>
    </source>
</reference>
<reference evidence="2" key="2">
    <citation type="submission" date="2020-02" db="EMBL/GenBank/DDBJ databases">
        <authorList>
            <person name="Matsumoto Y."/>
            <person name="Motooka D."/>
            <person name="Nakamura S."/>
        </authorList>
    </citation>
    <scope>NUCLEOTIDE SEQUENCE</scope>
    <source>
        <strain evidence="2">JCM 13671</strain>
    </source>
</reference>
<dbReference type="Gene3D" id="3.40.710.10">
    <property type="entry name" value="DD-peptidase/beta-lactamase superfamily"/>
    <property type="match status" value="1"/>
</dbReference>
<protein>
    <recommendedName>
        <fullName evidence="1">Beta-lactamase-related domain-containing protein</fullName>
    </recommendedName>
</protein>
<gene>
    <name evidence="2" type="primary">lpqK</name>
    <name evidence="2" type="ORF">MCNF_18180</name>
</gene>
<name>A0A7I7XW05_9MYCO</name>
<evidence type="ECO:0000259" key="1">
    <source>
        <dbReference type="Pfam" id="PF00144"/>
    </source>
</evidence>
<dbReference type="AlphaFoldDB" id="A0A7I7XW05"/>
<proteinExistence type="predicted"/>
<accession>A0A7I7XW05</accession>
<sequence>MLVAALCLTGCVSPENPPTVAPTTRTAQADDIRAIVTNVMASEHLESALVRVTIDGKEVISEAFGESMTGVPASTDMHFRNGAVAISYVSTLLLILAEENRVGLDDPLSDYLPDIAHADRVTLRQLAQMTSGYHDYVLGNDAFGDELYENPFRQWTPEELLQFAVTKPLQYEPGTNWSYAHTNYVLLGLALERATGEPMPKLLSEKVLDPLGLRNTANSFTPAIPEPALHAFTAERRAALDIPATVPFLEDSTYWNPSWTITHGAIQTTTIEDLATSSAGIGSGELLSADSYRIFASKDLRGRTHSAPGCPTCAPQTEQYTYGLGIVLSGDWLLQNPMFFGYAAVGAYLPQRRISIATAATFDERAFDPEGNYSNAADTLFRRIGAAVAPEHAPPTHPTR</sequence>
<organism evidence="2 3">
    <name type="scientific">Mycolicibacterium confluentis</name>
    <dbReference type="NCBI Taxonomy" id="28047"/>
    <lineage>
        <taxon>Bacteria</taxon>
        <taxon>Bacillati</taxon>
        <taxon>Actinomycetota</taxon>
        <taxon>Actinomycetes</taxon>
        <taxon>Mycobacteriales</taxon>
        <taxon>Mycobacteriaceae</taxon>
        <taxon>Mycolicibacterium</taxon>
    </lineage>
</organism>
<dbReference type="InterPro" id="IPR001466">
    <property type="entry name" value="Beta-lactam-related"/>
</dbReference>
<dbReference type="EMBL" id="AP022612">
    <property type="protein sequence ID" value="BBZ33213.1"/>
    <property type="molecule type" value="Genomic_DNA"/>
</dbReference>
<dbReference type="Proteomes" id="UP000466931">
    <property type="component" value="Chromosome"/>
</dbReference>